<feature type="region of interest" description="Disordered" evidence="3">
    <location>
        <begin position="1"/>
        <end position="111"/>
    </location>
</feature>
<dbReference type="InterPro" id="IPR031311">
    <property type="entry name" value="CHIT_BIND_RR_consensus"/>
</dbReference>
<proteinExistence type="predicted"/>
<evidence type="ECO:0000313" key="5">
    <source>
        <dbReference type="Proteomes" id="UP001153636"/>
    </source>
</evidence>
<protein>
    <submittedName>
        <fullName evidence="4">Uncharacterized protein</fullName>
    </submittedName>
</protein>
<dbReference type="OrthoDB" id="6365837at2759"/>
<dbReference type="PRINTS" id="PR00947">
    <property type="entry name" value="CUTICLE"/>
</dbReference>
<feature type="compositionally biased region" description="Basic and acidic residues" evidence="3">
    <location>
        <begin position="7"/>
        <end position="16"/>
    </location>
</feature>
<gene>
    <name evidence="4" type="ORF">PSYICH_LOCUS6130</name>
</gene>
<reference evidence="4" key="1">
    <citation type="submission" date="2022-01" db="EMBL/GenBank/DDBJ databases">
        <authorList>
            <person name="King R."/>
        </authorList>
    </citation>
    <scope>NUCLEOTIDE SEQUENCE</scope>
</reference>
<evidence type="ECO:0000256" key="1">
    <source>
        <dbReference type="ARBA" id="ARBA00022460"/>
    </source>
</evidence>
<dbReference type="GO" id="GO:0031012">
    <property type="term" value="C:extracellular matrix"/>
    <property type="evidence" value="ECO:0007669"/>
    <property type="project" value="TreeGrafter"/>
</dbReference>
<dbReference type="PANTHER" id="PTHR12236">
    <property type="entry name" value="STRUCTURAL CONTITUENT OF CUTICLE"/>
    <property type="match status" value="1"/>
</dbReference>
<evidence type="ECO:0000313" key="4">
    <source>
        <dbReference type="EMBL" id="CAH1105101.1"/>
    </source>
</evidence>
<keyword evidence="1 2" id="KW-0193">Cuticle</keyword>
<dbReference type="PROSITE" id="PS51155">
    <property type="entry name" value="CHIT_BIND_RR_2"/>
    <property type="match status" value="1"/>
</dbReference>
<name>A0A9P0CVN5_9CUCU</name>
<feature type="compositionally biased region" description="Basic and acidic residues" evidence="3">
    <location>
        <begin position="27"/>
        <end position="101"/>
    </location>
</feature>
<dbReference type="GO" id="GO:0005615">
    <property type="term" value="C:extracellular space"/>
    <property type="evidence" value="ECO:0007669"/>
    <property type="project" value="TreeGrafter"/>
</dbReference>
<dbReference type="PROSITE" id="PS00233">
    <property type="entry name" value="CHIT_BIND_RR_1"/>
    <property type="match status" value="1"/>
</dbReference>
<accession>A0A9P0CVN5</accession>
<dbReference type="InterPro" id="IPR000618">
    <property type="entry name" value="Insect_cuticle"/>
</dbReference>
<organism evidence="4 5">
    <name type="scientific">Psylliodes chrysocephalus</name>
    <dbReference type="NCBI Taxonomy" id="3402493"/>
    <lineage>
        <taxon>Eukaryota</taxon>
        <taxon>Metazoa</taxon>
        <taxon>Ecdysozoa</taxon>
        <taxon>Arthropoda</taxon>
        <taxon>Hexapoda</taxon>
        <taxon>Insecta</taxon>
        <taxon>Pterygota</taxon>
        <taxon>Neoptera</taxon>
        <taxon>Endopterygota</taxon>
        <taxon>Coleoptera</taxon>
        <taxon>Polyphaga</taxon>
        <taxon>Cucujiformia</taxon>
        <taxon>Chrysomeloidea</taxon>
        <taxon>Chrysomelidae</taxon>
        <taxon>Galerucinae</taxon>
        <taxon>Alticini</taxon>
        <taxon>Psylliodes</taxon>
    </lineage>
</organism>
<dbReference type="GO" id="GO:0042302">
    <property type="term" value="F:structural constituent of cuticle"/>
    <property type="evidence" value="ECO:0007669"/>
    <property type="project" value="UniProtKB-UniRule"/>
</dbReference>
<sequence length="174" mass="20752">MQTGIKEPLKELKLESKPIMTMTQPKLPEKKEEIKPVKEDEKSVEKSLKHFMSENFKPFKQDIKEMKEKTEEKPEKKSEQNISKDSKNHDKEDESKEDEKHHHQHHDKNAYYKFEYSVNDKKTKDVKHQKEELHGDKIVGEYSLLEEDGNVRTVKYTADWKNGFRAQIHNSKKM</sequence>
<dbReference type="Pfam" id="PF00379">
    <property type="entry name" value="Chitin_bind_4"/>
    <property type="match status" value="1"/>
</dbReference>
<dbReference type="Proteomes" id="UP001153636">
    <property type="component" value="Chromosome 18"/>
</dbReference>
<keyword evidence="5" id="KW-1185">Reference proteome</keyword>
<dbReference type="EMBL" id="OV651830">
    <property type="protein sequence ID" value="CAH1105101.1"/>
    <property type="molecule type" value="Genomic_DNA"/>
</dbReference>
<evidence type="ECO:0000256" key="2">
    <source>
        <dbReference type="PROSITE-ProRule" id="PRU00497"/>
    </source>
</evidence>
<dbReference type="PANTHER" id="PTHR12236:SF75">
    <property type="entry name" value="CUTICULAR PROTEIN 62BB, ISOFORM A"/>
    <property type="match status" value="1"/>
</dbReference>
<dbReference type="AlphaFoldDB" id="A0A9P0CVN5"/>
<dbReference type="InterPro" id="IPR051217">
    <property type="entry name" value="Insect_Cuticle_Struc_Prot"/>
</dbReference>
<evidence type="ECO:0000256" key="3">
    <source>
        <dbReference type="SAM" id="MobiDB-lite"/>
    </source>
</evidence>